<feature type="region of interest" description="Disordered" evidence="1">
    <location>
        <begin position="70"/>
        <end position="92"/>
    </location>
</feature>
<dbReference type="EMBL" id="BSDP01000001">
    <property type="protein sequence ID" value="GLI27667.1"/>
    <property type="molecule type" value="Genomic_DNA"/>
</dbReference>
<accession>A0A9W6CYQ4</accession>
<protein>
    <submittedName>
        <fullName evidence="2">Uncharacterized protein</fullName>
    </submittedName>
</protein>
<dbReference type="AlphaFoldDB" id="A0A9W6CYQ4"/>
<organism evidence="2 3">
    <name type="scientific">Agromyces rhizosphaerae</name>
    <dbReference type="NCBI Taxonomy" id="88374"/>
    <lineage>
        <taxon>Bacteria</taxon>
        <taxon>Bacillati</taxon>
        <taxon>Actinomycetota</taxon>
        <taxon>Actinomycetes</taxon>
        <taxon>Micrococcales</taxon>
        <taxon>Microbacteriaceae</taxon>
        <taxon>Agromyces</taxon>
    </lineage>
</organism>
<feature type="compositionally biased region" description="Basic and acidic residues" evidence="1">
    <location>
        <begin position="81"/>
        <end position="92"/>
    </location>
</feature>
<proteinExistence type="predicted"/>
<name>A0A9W6CYQ4_9MICO</name>
<reference evidence="2" key="1">
    <citation type="submission" date="2022-12" db="EMBL/GenBank/DDBJ databases">
        <title>Reference genome sequencing for broad-spectrum identification of bacterial and archaeal isolates by mass spectrometry.</title>
        <authorList>
            <person name="Sekiguchi Y."/>
            <person name="Tourlousse D.M."/>
        </authorList>
    </citation>
    <scope>NUCLEOTIDE SEQUENCE</scope>
    <source>
        <strain evidence="2">14</strain>
    </source>
</reference>
<dbReference type="Proteomes" id="UP001144396">
    <property type="component" value="Unassembled WGS sequence"/>
</dbReference>
<comment type="caution">
    <text evidence="2">The sequence shown here is derived from an EMBL/GenBank/DDBJ whole genome shotgun (WGS) entry which is preliminary data.</text>
</comment>
<keyword evidence="3" id="KW-1185">Reference proteome</keyword>
<gene>
    <name evidence="2" type="ORF">ARHIZOSPH14_19090</name>
</gene>
<evidence type="ECO:0000256" key="1">
    <source>
        <dbReference type="SAM" id="MobiDB-lite"/>
    </source>
</evidence>
<evidence type="ECO:0000313" key="3">
    <source>
        <dbReference type="Proteomes" id="UP001144396"/>
    </source>
</evidence>
<sequence>MFRDPQAALTTTGRVGAPLPPLAAYAGALTATAIAGTDHAAAFATERRVSPAGAVVPASSVESTISLPLFGAPQVPNDTHPGPRDAQRINNS</sequence>
<evidence type="ECO:0000313" key="2">
    <source>
        <dbReference type="EMBL" id="GLI27667.1"/>
    </source>
</evidence>